<keyword evidence="8 12" id="KW-0472">Membrane</keyword>
<dbReference type="InterPro" id="IPR042231">
    <property type="entry name" value="Cho/carn_acyl_trans_2"/>
</dbReference>
<keyword evidence="4 12" id="KW-0812">Transmembrane</keyword>
<keyword evidence="5" id="KW-0276">Fatty acid metabolism</keyword>
<dbReference type="PROSITE" id="PS00440">
    <property type="entry name" value="ACYLTRANSF_C_2"/>
    <property type="match status" value="1"/>
</dbReference>
<protein>
    <submittedName>
        <fullName evidence="15 16">Carn_acyltransf domain-containing protein</fullName>
    </submittedName>
</protein>
<dbReference type="Gene3D" id="3.30.559.70">
    <property type="entry name" value="Choline/Carnitine o-acyltransferase, domain 2"/>
    <property type="match status" value="1"/>
</dbReference>
<evidence type="ECO:0000256" key="12">
    <source>
        <dbReference type="SAM" id="Phobius"/>
    </source>
</evidence>
<dbReference type="FunFam" id="3.30.559.10:FF:000002">
    <property type="entry name" value="carnitine O-palmitoyltransferase 1, liver isoform"/>
    <property type="match status" value="1"/>
</dbReference>
<evidence type="ECO:0000256" key="3">
    <source>
        <dbReference type="ARBA" id="ARBA00022679"/>
    </source>
</evidence>
<comment type="subcellular location">
    <subcellularLocation>
        <location evidence="1">Membrane</location>
        <topology evidence="1">Multi-pass membrane protein</topology>
    </subcellularLocation>
</comment>
<dbReference type="GO" id="GO:0016020">
    <property type="term" value="C:membrane"/>
    <property type="evidence" value="ECO:0007669"/>
    <property type="project" value="UniProtKB-SubCell"/>
</dbReference>
<dbReference type="SUPFAM" id="SSF52777">
    <property type="entry name" value="CoA-dependent acyltransferases"/>
    <property type="match status" value="2"/>
</dbReference>
<feature type="transmembrane region" description="Helical" evidence="12">
    <location>
        <begin position="80"/>
        <end position="101"/>
    </location>
</feature>
<keyword evidence="9 11" id="KW-0012">Acyltransferase</keyword>
<evidence type="ECO:0000256" key="10">
    <source>
        <dbReference type="PIRSR" id="PIRSR600542-1"/>
    </source>
</evidence>
<dbReference type="GO" id="GO:0006631">
    <property type="term" value="P:fatty acid metabolic process"/>
    <property type="evidence" value="ECO:0007669"/>
    <property type="project" value="UniProtKB-KW"/>
</dbReference>
<dbReference type="PANTHER" id="PTHR22589:SF99">
    <property type="entry name" value="CHOLINE_CARNITINE ACYLTRANSFERASE DOMAIN-CONTAINING PROTEIN"/>
    <property type="match status" value="1"/>
</dbReference>
<evidence type="ECO:0000313" key="14">
    <source>
        <dbReference type="Proteomes" id="UP000035681"/>
    </source>
</evidence>
<proteinExistence type="inferred from homology"/>
<evidence type="ECO:0000256" key="5">
    <source>
        <dbReference type="ARBA" id="ARBA00022832"/>
    </source>
</evidence>
<dbReference type="InterPro" id="IPR039551">
    <property type="entry name" value="Cho/carn_acyl_trans"/>
</dbReference>
<feature type="active site" description="Proton acceptor" evidence="10">
    <location>
        <position position="450"/>
    </location>
</feature>
<dbReference type="PANTHER" id="PTHR22589">
    <property type="entry name" value="CARNITINE O-ACYLTRANSFERASE"/>
    <property type="match status" value="1"/>
</dbReference>
<name>A0A913HDH5_STRER</name>
<dbReference type="GO" id="GO:0009437">
    <property type="term" value="P:carnitine metabolic process"/>
    <property type="evidence" value="ECO:0007669"/>
    <property type="project" value="TreeGrafter"/>
</dbReference>
<reference evidence="15" key="1">
    <citation type="submission" date="2022-10" db="UniProtKB">
        <authorList>
            <consortium name="WormBaseParasite"/>
        </authorList>
    </citation>
    <scope>IDENTIFICATION</scope>
</reference>
<dbReference type="PROSITE" id="PS00439">
    <property type="entry name" value="ACYLTRANSF_C_1"/>
    <property type="match status" value="1"/>
</dbReference>
<organism evidence="15">
    <name type="scientific">Strongyloides stercoralis</name>
    <name type="common">Threadworm</name>
    <dbReference type="NCBI Taxonomy" id="6248"/>
    <lineage>
        <taxon>Eukaryota</taxon>
        <taxon>Metazoa</taxon>
        <taxon>Ecdysozoa</taxon>
        <taxon>Nematoda</taxon>
        <taxon>Chromadorea</taxon>
        <taxon>Rhabditida</taxon>
        <taxon>Tylenchina</taxon>
        <taxon>Panagrolaimomorpha</taxon>
        <taxon>Strongyloidoidea</taxon>
        <taxon>Strongyloididae</taxon>
        <taxon>Strongyloides</taxon>
    </lineage>
</organism>
<evidence type="ECO:0000256" key="8">
    <source>
        <dbReference type="ARBA" id="ARBA00023136"/>
    </source>
</evidence>
<evidence type="ECO:0000256" key="2">
    <source>
        <dbReference type="ARBA" id="ARBA00005232"/>
    </source>
</evidence>
<keyword evidence="6 12" id="KW-1133">Transmembrane helix</keyword>
<sequence>MTFNKDKIFKGPKPQYSLNAHFPSKFERFFYKTKLSFKNNLYPISPFVYISTTIGFGGYLYKNYSNIFNETFTIFEKYYFLNYIKVGFLSTVITTTSVYLLRKFLKYTFYSYKGFLFEDSKKPSLKTKLFGIVRGIIKKLNPPGFNSCDYLLPNLPVPSIDESIDKYIESIKEIFPKDEFLKIQSEALKFKNSKNSFILQSLAKLYSLFTSNYVTTFWEQGAYLYGRDPLLINSSVGYVDIAKPIPANQARRAAHVIYLEGQSQLAIDKEEPKPIGEGMLCMSHYKKNFCTCRVPGIEKDYLINNGPSNYCIIIHKGAIYKINTFNEKTNAPEKIEDLYEKVVDILLKNENMDEEEKFISAFTTDRRDSWAKNRDKFFLSNKNNKKNLEIIENSICVIYLCDRNDIYSDDESTEKFSLENLTGNGMNRWVDKSVNYVITKNGRFGGTTEHSIADGSEFDHFMENYIIADKYNLEYPKIIEDIYQRPSKRGNISVNRLCFEMSTEMKEEARRCYNEALERGGDVDLKSLFLRDFGKGIIKKGKISPDAFIQMAIQLTYFKDQNKFDLTYEAASVRFYQNSRTETLRSVTNDSCNFVRSMLDNSKTKEEKYLLLKKATETHTYNNKQCMIGKGFDRHLFVLYVLSQIFGRNVEFLNTYIQQKWTLSTSQPPFVTNQVDEDGDMDATWQGAAFGPVDKKGYGICYRFGGNHSLIVHITSFKSYKNTDSKRFSELFYESIKEMQNLFD</sequence>
<dbReference type="Gene3D" id="3.30.559.10">
    <property type="entry name" value="Chloramphenicol acetyltransferase-like domain"/>
    <property type="match status" value="1"/>
</dbReference>
<comment type="similarity">
    <text evidence="2 11">Belongs to the carnitine/choline acetyltransferase family.</text>
</comment>
<evidence type="ECO:0000256" key="6">
    <source>
        <dbReference type="ARBA" id="ARBA00022989"/>
    </source>
</evidence>
<feature type="transmembrane region" description="Helical" evidence="12">
    <location>
        <begin position="41"/>
        <end position="60"/>
    </location>
</feature>
<keyword evidence="7" id="KW-0443">Lipid metabolism</keyword>
<keyword evidence="14" id="KW-1185">Reference proteome</keyword>
<evidence type="ECO:0000259" key="13">
    <source>
        <dbReference type="Pfam" id="PF00755"/>
    </source>
</evidence>
<dbReference type="WBParaSite" id="SSTP_0000115600.1">
    <property type="protein sequence ID" value="SSTP_0000115600.1"/>
    <property type="gene ID" value="SSTP_0000115600"/>
</dbReference>
<accession>A0A913HDH5</accession>
<dbReference type="GO" id="GO:0004095">
    <property type="term" value="F:carnitine O-palmitoyltransferase activity"/>
    <property type="evidence" value="ECO:0007669"/>
    <property type="project" value="TreeGrafter"/>
</dbReference>
<dbReference type="Pfam" id="PF00755">
    <property type="entry name" value="Carn_acyltransf"/>
    <property type="match status" value="1"/>
</dbReference>
<feature type="domain" description="Choline/carnitine acyltransferase" evidence="13">
    <location>
        <begin position="155"/>
        <end position="731"/>
    </location>
</feature>
<keyword evidence="3 11" id="KW-0808">Transferase</keyword>
<evidence type="ECO:0000313" key="16">
    <source>
        <dbReference type="WBParaSite" id="TCONS_00008578.p1"/>
    </source>
</evidence>
<dbReference type="AlphaFoldDB" id="A0A913HDH5"/>
<evidence type="ECO:0000256" key="1">
    <source>
        <dbReference type="ARBA" id="ARBA00004141"/>
    </source>
</evidence>
<dbReference type="InterPro" id="IPR000542">
    <property type="entry name" value="Carn_acyl_trans"/>
</dbReference>
<evidence type="ECO:0000256" key="4">
    <source>
        <dbReference type="ARBA" id="ARBA00022692"/>
    </source>
</evidence>
<evidence type="ECO:0000256" key="7">
    <source>
        <dbReference type="ARBA" id="ARBA00023098"/>
    </source>
</evidence>
<dbReference type="InterPro" id="IPR023213">
    <property type="entry name" value="CAT-like_dom_sf"/>
</dbReference>
<evidence type="ECO:0000256" key="9">
    <source>
        <dbReference type="ARBA" id="ARBA00023315"/>
    </source>
</evidence>
<dbReference type="Proteomes" id="UP000035681">
    <property type="component" value="Unplaced"/>
</dbReference>
<dbReference type="WBParaSite" id="TCONS_00008578.p1">
    <property type="protein sequence ID" value="TCONS_00008578.p1"/>
    <property type="gene ID" value="XLOC_006515"/>
</dbReference>
<evidence type="ECO:0000256" key="11">
    <source>
        <dbReference type="RuleBase" id="RU003801"/>
    </source>
</evidence>
<evidence type="ECO:0000313" key="15">
    <source>
        <dbReference type="WBParaSite" id="SSTP_0000115600.1"/>
    </source>
</evidence>
<dbReference type="GO" id="GO:0005739">
    <property type="term" value="C:mitochondrion"/>
    <property type="evidence" value="ECO:0007669"/>
    <property type="project" value="TreeGrafter"/>
</dbReference>